<evidence type="ECO:0008006" key="10">
    <source>
        <dbReference type="Google" id="ProtNLM"/>
    </source>
</evidence>
<gene>
    <name evidence="8" type="ORF">C7M61_004445</name>
</gene>
<dbReference type="PROSITE" id="PS50195">
    <property type="entry name" value="PX"/>
    <property type="match status" value="1"/>
</dbReference>
<dbReference type="GO" id="GO:0005484">
    <property type="term" value="F:SNAP receptor activity"/>
    <property type="evidence" value="ECO:0007669"/>
    <property type="project" value="TreeGrafter"/>
</dbReference>
<dbReference type="Proteomes" id="UP000241107">
    <property type="component" value="Unassembled WGS sequence"/>
</dbReference>
<feature type="region of interest" description="Disordered" evidence="5">
    <location>
        <begin position="229"/>
        <end position="249"/>
    </location>
</feature>
<dbReference type="CDD" id="cd15858">
    <property type="entry name" value="SNARE_VAM7"/>
    <property type="match status" value="1"/>
</dbReference>
<dbReference type="GO" id="GO:0000329">
    <property type="term" value="C:fungal-type vacuole membrane"/>
    <property type="evidence" value="ECO:0007669"/>
    <property type="project" value="UniProtKB-ARBA"/>
</dbReference>
<keyword evidence="2" id="KW-0926">Vacuole</keyword>
<evidence type="ECO:0000256" key="5">
    <source>
        <dbReference type="SAM" id="MobiDB-lite"/>
    </source>
</evidence>
<dbReference type="PANTHER" id="PTHR19957:SF414">
    <property type="entry name" value="AER438CP"/>
    <property type="match status" value="1"/>
</dbReference>
<comment type="caution">
    <text evidence="8">The sequence shown here is derived from an EMBL/GenBank/DDBJ whole genome shotgun (WGS) entry which is preliminary data.</text>
</comment>
<dbReference type="Gene3D" id="1.20.5.110">
    <property type="match status" value="1"/>
</dbReference>
<evidence type="ECO:0000259" key="7">
    <source>
        <dbReference type="PROSITE" id="PS50195"/>
    </source>
</evidence>
<comment type="subcellular location">
    <subcellularLocation>
        <location evidence="1">Vacuole</location>
    </subcellularLocation>
</comment>
<dbReference type="InterPro" id="IPR036871">
    <property type="entry name" value="PX_dom_sf"/>
</dbReference>
<dbReference type="InterPro" id="IPR000727">
    <property type="entry name" value="T_SNARE_dom"/>
</dbReference>
<dbReference type="PANTHER" id="PTHR19957">
    <property type="entry name" value="SYNTAXIN"/>
    <property type="match status" value="1"/>
</dbReference>
<dbReference type="GeneID" id="36567832"/>
<dbReference type="AlphaFoldDB" id="A0A2P7YI64"/>
<dbReference type="SUPFAM" id="SSF58038">
    <property type="entry name" value="SNARE fusion complex"/>
    <property type="match status" value="1"/>
</dbReference>
<evidence type="ECO:0000256" key="4">
    <source>
        <dbReference type="ARBA" id="ARBA00054927"/>
    </source>
</evidence>
<dbReference type="GO" id="GO:0048278">
    <property type="term" value="P:vesicle docking"/>
    <property type="evidence" value="ECO:0007669"/>
    <property type="project" value="TreeGrafter"/>
</dbReference>
<dbReference type="GO" id="GO:0007034">
    <property type="term" value="P:vacuolar transport"/>
    <property type="evidence" value="ECO:0007669"/>
    <property type="project" value="UniProtKB-ARBA"/>
</dbReference>
<keyword evidence="9" id="KW-1185">Reference proteome</keyword>
<accession>A0A2P7YI64</accession>
<dbReference type="GO" id="GO:0012505">
    <property type="term" value="C:endomembrane system"/>
    <property type="evidence" value="ECO:0007669"/>
    <property type="project" value="TreeGrafter"/>
</dbReference>
<dbReference type="InterPro" id="IPR001683">
    <property type="entry name" value="PX_dom"/>
</dbReference>
<dbReference type="OrthoDB" id="428895at2759"/>
<dbReference type="EMBL" id="PYFQ01000014">
    <property type="protein sequence ID" value="PSK35656.1"/>
    <property type="molecule type" value="Genomic_DNA"/>
</dbReference>
<dbReference type="FunFam" id="1.20.5.110:FF:000058">
    <property type="entry name" value="VAM7p Vacuolar SNARE protein"/>
    <property type="match status" value="1"/>
</dbReference>
<dbReference type="GO" id="GO:0097576">
    <property type="term" value="P:vacuole fusion"/>
    <property type="evidence" value="ECO:0007669"/>
    <property type="project" value="UniProtKB-ARBA"/>
</dbReference>
<dbReference type="Gene3D" id="3.30.1520.10">
    <property type="entry name" value="Phox-like domain"/>
    <property type="match status" value="1"/>
</dbReference>
<sequence>MSLITIGSTSESDGVTYYDVNITLPLRALTVSKRYSDFGNLVKLLCEDLGISLGEFPYQLPPKGSFFTSKAKLVNERRFSLSDFLNSVVRDRDLQNRPAVHSFLQLPSNFKFTPAMFEEEGISDSKFLIDESPEEIDNSQWLKYLRQVKSALAELPRGDDIASRSAAREHVNKYIQPNIQKLASALSLLNLTGAIDSSQFSQRTSSLRELLNETERLIFKRDVAAKKEGSPHYAFSKKQKDHAKETSSTADLDNHQLLQQQQQIHKDQDQEVEQLRKIIARQREIGETIGREVEEQNEMLDRFNDEVDASSDKMKDARARAKKVTS</sequence>
<protein>
    <recommendedName>
        <fullName evidence="10">t-SNARE coiled-coil homology domain-containing protein</fullName>
    </recommendedName>
</protein>
<comment type="function">
    <text evidence="4">Essential for proper morphogenesis of the vacuole. May exist as structural reinforcement on the surface of the vacuolar membrane and be required for maintenance against rupture by osmotic pressure.</text>
</comment>
<dbReference type="GO" id="GO:0006886">
    <property type="term" value="P:intracellular protein transport"/>
    <property type="evidence" value="ECO:0007669"/>
    <property type="project" value="TreeGrafter"/>
</dbReference>
<dbReference type="GO" id="GO:0031201">
    <property type="term" value="C:SNARE complex"/>
    <property type="evidence" value="ECO:0007669"/>
    <property type="project" value="TreeGrafter"/>
</dbReference>
<dbReference type="InterPro" id="IPR045242">
    <property type="entry name" value="Syntaxin"/>
</dbReference>
<keyword evidence="3" id="KW-0175">Coiled coil</keyword>
<evidence type="ECO:0000256" key="3">
    <source>
        <dbReference type="ARBA" id="ARBA00023054"/>
    </source>
</evidence>
<proteinExistence type="predicted"/>
<evidence type="ECO:0000256" key="1">
    <source>
        <dbReference type="ARBA" id="ARBA00004116"/>
    </source>
</evidence>
<dbReference type="SMART" id="SM00312">
    <property type="entry name" value="PX"/>
    <property type="match status" value="1"/>
</dbReference>
<dbReference type="SMART" id="SM00397">
    <property type="entry name" value="t_SNARE"/>
    <property type="match status" value="1"/>
</dbReference>
<evidence type="ECO:0000313" key="8">
    <source>
        <dbReference type="EMBL" id="PSK35656.1"/>
    </source>
</evidence>
<evidence type="ECO:0000313" key="9">
    <source>
        <dbReference type="Proteomes" id="UP000241107"/>
    </source>
</evidence>
<dbReference type="STRING" id="418784.A0A2P7YI64"/>
<dbReference type="PROSITE" id="PS50192">
    <property type="entry name" value="T_SNARE"/>
    <property type="match status" value="1"/>
</dbReference>
<dbReference type="GO" id="GO:0035091">
    <property type="term" value="F:phosphatidylinositol binding"/>
    <property type="evidence" value="ECO:0007669"/>
    <property type="project" value="InterPro"/>
</dbReference>
<name>A0A2P7YI64_9ASCO</name>
<dbReference type="GO" id="GO:0006906">
    <property type="term" value="P:vesicle fusion"/>
    <property type="evidence" value="ECO:0007669"/>
    <property type="project" value="TreeGrafter"/>
</dbReference>
<feature type="domain" description="PX" evidence="7">
    <location>
        <begin position="1"/>
        <end position="111"/>
    </location>
</feature>
<evidence type="ECO:0000259" key="6">
    <source>
        <dbReference type="PROSITE" id="PS50192"/>
    </source>
</evidence>
<dbReference type="Pfam" id="PF00787">
    <property type="entry name" value="PX"/>
    <property type="match status" value="1"/>
</dbReference>
<dbReference type="SUPFAM" id="SSF64268">
    <property type="entry name" value="PX domain"/>
    <property type="match status" value="1"/>
</dbReference>
<dbReference type="VEuPathDB" id="FungiDB:C7M61_004445"/>
<feature type="compositionally biased region" description="Basic and acidic residues" evidence="5">
    <location>
        <begin position="304"/>
        <end position="319"/>
    </location>
</feature>
<feature type="domain" description="T-SNARE coiled-coil homology" evidence="6">
    <location>
        <begin position="262"/>
        <end position="324"/>
    </location>
</feature>
<reference evidence="8 9" key="1">
    <citation type="submission" date="2018-03" db="EMBL/GenBank/DDBJ databases">
        <title>Candida pseudohaemulonii genome assembly and annotation.</title>
        <authorList>
            <person name="Munoz J.F."/>
            <person name="Gade L.G."/>
            <person name="Chow N.A."/>
            <person name="Litvintseva A.P."/>
            <person name="Loparev V.N."/>
            <person name="Cuomo C.A."/>
        </authorList>
    </citation>
    <scope>NUCLEOTIDE SEQUENCE [LARGE SCALE GENOMIC DNA]</scope>
    <source>
        <strain evidence="8 9">B12108</strain>
    </source>
</reference>
<evidence type="ECO:0000256" key="2">
    <source>
        <dbReference type="ARBA" id="ARBA00022554"/>
    </source>
</evidence>
<dbReference type="GO" id="GO:0000149">
    <property type="term" value="F:SNARE binding"/>
    <property type="evidence" value="ECO:0007669"/>
    <property type="project" value="TreeGrafter"/>
</dbReference>
<organism evidence="8 9">
    <name type="scientific">Candidozyma pseudohaemuli</name>
    <dbReference type="NCBI Taxonomy" id="418784"/>
    <lineage>
        <taxon>Eukaryota</taxon>
        <taxon>Fungi</taxon>
        <taxon>Dikarya</taxon>
        <taxon>Ascomycota</taxon>
        <taxon>Saccharomycotina</taxon>
        <taxon>Pichiomycetes</taxon>
        <taxon>Metschnikowiaceae</taxon>
        <taxon>Candidozyma</taxon>
    </lineage>
</organism>
<dbReference type="RefSeq" id="XP_024712147.1">
    <property type="nucleotide sequence ID" value="XM_024859765.1"/>
</dbReference>
<feature type="region of interest" description="Disordered" evidence="5">
    <location>
        <begin position="304"/>
        <end position="326"/>
    </location>
</feature>